<dbReference type="EMBL" id="LRFC01000011">
    <property type="protein sequence ID" value="KZE67351.1"/>
    <property type="molecule type" value="Genomic_DNA"/>
</dbReference>
<evidence type="ECO:0000259" key="2">
    <source>
        <dbReference type="PROSITE" id="PS50234"/>
    </source>
</evidence>
<dbReference type="InterPro" id="IPR036465">
    <property type="entry name" value="vWFA_dom_sf"/>
</dbReference>
<dbReference type="Proteomes" id="UP000076567">
    <property type="component" value="Unassembled WGS sequence"/>
</dbReference>
<dbReference type="SUPFAM" id="SSF53300">
    <property type="entry name" value="vWA-like"/>
    <property type="match status" value="1"/>
</dbReference>
<sequence>MKLSFTFAFVLSVLFGCSNDDTKSNAESEKTNNQSNESNKKDSQNKEDKQNTSANQEDIKINKEVKPLPTSTNEIFTYPNGSLAGTSVFGSKEAEEQLFKTMPKLPEDADEETLELYFNNIVAMYWSGFTNPSTLVDKWKLYSLGSPDMEDPRYQFKENYNVEIVLDASGSMAKKVDGKTQMDLAKVAIDNFVGALPDNAKVGLRVYGHKGTGSDADKQLSCNSSELIYQVSPYDSSTFKQALDSVQPKGWTPITLALETAQKDLAKYPADKSNNIVFLVSDGIETCDGDPVAAAKKLVDSNISPILNVIGFNVDADGQKQLKDVAKAANGIYTDISDQKQLTEEFKRVEEIAKRWEEWKANSMRKADALKVERSFEALGFTNEWYSKQIKLTNNIGGSITKLYNSDRIFKEQREALEAKEDEFELFLEESGKEVEDYLNSMNDKSFETMKKEIDEKYQVK</sequence>
<feature type="compositionally biased region" description="Basic and acidic residues" evidence="1">
    <location>
        <begin position="21"/>
        <end position="30"/>
    </location>
</feature>
<protein>
    <recommendedName>
        <fullName evidence="2">VWFA domain-containing protein</fullName>
    </recommendedName>
</protein>
<reference evidence="4" key="1">
    <citation type="submission" date="2016-01" db="EMBL/GenBank/DDBJ databases">
        <title>Draft genome of Chromobacterium sp. F49.</title>
        <authorList>
            <person name="Hong K.W."/>
        </authorList>
    </citation>
    <scope>NUCLEOTIDE SEQUENCE [LARGE SCALE GENOMIC DNA]</scope>
    <source>
        <strain evidence="4">P7IIIA</strain>
    </source>
</reference>
<name>A0A163RQ55_9BACL</name>
<evidence type="ECO:0000313" key="4">
    <source>
        <dbReference type="Proteomes" id="UP000076567"/>
    </source>
</evidence>
<dbReference type="Gene3D" id="3.40.50.410">
    <property type="entry name" value="von Willebrand factor, type A domain"/>
    <property type="match status" value="1"/>
</dbReference>
<feature type="region of interest" description="Disordered" evidence="1">
    <location>
        <begin position="21"/>
        <end position="64"/>
    </location>
</feature>
<dbReference type="Pfam" id="PF13519">
    <property type="entry name" value="VWA_2"/>
    <property type="match status" value="1"/>
</dbReference>
<dbReference type="SMART" id="SM00327">
    <property type="entry name" value="VWA"/>
    <property type="match status" value="1"/>
</dbReference>
<dbReference type="InterPro" id="IPR002035">
    <property type="entry name" value="VWF_A"/>
</dbReference>
<dbReference type="PROSITE" id="PS50234">
    <property type="entry name" value="VWFA"/>
    <property type="match status" value="1"/>
</dbReference>
<keyword evidence="4" id="KW-1185">Reference proteome</keyword>
<evidence type="ECO:0000313" key="3">
    <source>
        <dbReference type="EMBL" id="KZE67351.1"/>
    </source>
</evidence>
<dbReference type="PROSITE" id="PS51257">
    <property type="entry name" value="PROKAR_LIPOPROTEIN"/>
    <property type="match status" value="1"/>
</dbReference>
<feature type="domain" description="VWFA" evidence="2">
    <location>
        <begin position="161"/>
        <end position="349"/>
    </location>
</feature>
<comment type="caution">
    <text evidence="3">The sequence shown here is derived from an EMBL/GenBank/DDBJ whole genome shotgun (WGS) entry which is preliminary data.</text>
</comment>
<feature type="compositionally biased region" description="Basic and acidic residues" evidence="1">
    <location>
        <begin position="38"/>
        <end position="50"/>
    </location>
</feature>
<evidence type="ECO:0000256" key="1">
    <source>
        <dbReference type="SAM" id="MobiDB-lite"/>
    </source>
</evidence>
<dbReference type="AlphaFoldDB" id="A0A163RQ55"/>
<gene>
    <name evidence="3" type="ORF">AWM68_19630</name>
</gene>
<organism evidence="3 4">
    <name type="scientific">Fictibacillus phosphorivorans</name>
    <dbReference type="NCBI Taxonomy" id="1221500"/>
    <lineage>
        <taxon>Bacteria</taxon>
        <taxon>Bacillati</taxon>
        <taxon>Bacillota</taxon>
        <taxon>Bacilli</taxon>
        <taxon>Bacillales</taxon>
        <taxon>Fictibacillaceae</taxon>
        <taxon>Fictibacillus</taxon>
    </lineage>
</organism>
<proteinExistence type="predicted"/>
<accession>A0A163RQ55</accession>